<keyword evidence="2" id="KW-1185">Reference proteome</keyword>
<dbReference type="AlphaFoldDB" id="A0A7J7NMD0"/>
<gene>
    <name evidence="1" type="ORF">GIB67_011565</name>
</gene>
<dbReference type="Pfam" id="PF05834">
    <property type="entry name" value="Lycopene_cycl"/>
    <property type="match status" value="1"/>
</dbReference>
<comment type="caution">
    <text evidence="1">The sequence shown here is derived from an EMBL/GenBank/DDBJ whole genome shotgun (WGS) entry which is preliminary data.</text>
</comment>
<name>A0A7J7NMD0_9MAGN</name>
<reference evidence="1 2" key="1">
    <citation type="journal article" date="2020" name="IScience">
        <title>Genome Sequencing of the Endangered Kingdonia uniflora (Circaeasteraceae, Ranunculales) Reveals Potential Mechanisms of Evolutionary Specialization.</title>
        <authorList>
            <person name="Sun Y."/>
            <person name="Deng T."/>
            <person name="Zhang A."/>
            <person name="Moore M.J."/>
            <person name="Landis J.B."/>
            <person name="Lin N."/>
            <person name="Zhang H."/>
            <person name="Zhang X."/>
            <person name="Huang J."/>
            <person name="Zhang X."/>
            <person name="Sun H."/>
            <person name="Wang H."/>
        </authorList>
    </citation>
    <scope>NUCLEOTIDE SEQUENCE [LARGE SCALE GENOMIC DNA]</scope>
    <source>
        <strain evidence="1">TB1705</strain>
        <tissue evidence="1">Leaf</tissue>
    </source>
</reference>
<protein>
    <submittedName>
        <fullName evidence="1">Uncharacterized protein</fullName>
    </submittedName>
</protein>
<dbReference type="Proteomes" id="UP000541444">
    <property type="component" value="Unassembled WGS sequence"/>
</dbReference>
<dbReference type="OrthoDB" id="2436605at2759"/>
<organism evidence="1 2">
    <name type="scientific">Kingdonia uniflora</name>
    <dbReference type="NCBI Taxonomy" id="39325"/>
    <lineage>
        <taxon>Eukaryota</taxon>
        <taxon>Viridiplantae</taxon>
        <taxon>Streptophyta</taxon>
        <taxon>Embryophyta</taxon>
        <taxon>Tracheophyta</taxon>
        <taxon>Spermatophyta</taxon>
        <taxon>Magnoliopsida</taxon>
        <taxon>Ranunculales</taxon>
        <taxon>Circaeasteraceae</taxon>
        <taxon>Kingdonia</taxon>
    </lineage>
</organism>
<sequence length="104" mass="11564">MLRPIPFSLASCTRYFKAMAAMRETFATLLNLRVVGSSYALPSTPAKNNFPRLATVASGAALVKLLEYEVCGARISLQIAYGVEVEVENNPYDPSLMVFMYYRD</sequence>
<accession>A0A7J7NMD0</accession>
<dbReference type="EMBL" id="JACGCM010000704">
    <property type="protein sequence ID" value="KAF6168180.1"/>
    <property type="molecule type" value="Genomic_DNA"/>
</dbReference>
<proteinExistence type="predicted"/>
<dbReference type="PANTHER" id="PTHR39757:SF3">
    <property type="entry name" value="LYCOPENE EPSILON CYCLASE, CHLOROPLASTIC"/>
    <property type="match status" value="1"/>
</dbReference>
<evidence type="ECO:0000313" key="2">
    <source>
        <dbReference type="Proteomes" id="UP000541444"/>
    </source>
</evidence>
<dbReference type="PANTHER" id="PTHR39757">
    <property type="match status" value="1"/>
</dbReference>
<evidence type="ECO:0000313" key="1">
    <source>
        <dbReference type="EMBL" id="KAF6168180.1"/>
    </source>
</evidence>